<evidence type="ECO:0000256" key="1">
    <source>
        <dbReference type="SAM" id="MobiDB-lite"/>
    </source>
</evidence>
<proteinExistence type="predicted"/>
<name>A0A5B7AE99_DAVIN</name>
<dbReference type="PANTHER" id="PTHR33257:SF58">
    <property type="entry name" value="REJ DOMAIN-CONTAINING PROTEIN"/>
    <property type="match status" value="1"/>
</dbReference>
<dbReference type="PANTHER" id="PTHR33257">
    <property type="entry name" value="OS05G0165500 PROTEIN"/>
    <property type="match status" value="1"/>
</dbReference>
<feature type="region of interest" description="Disordered" evidence="1">
    <location>
        <begin position="111"/>
        <end position="142"/>
    </location>
</feature>
<feature type="compositionally biased region" description="Low complexity" evidence="1">
    <location>
        <begin position="111"/>
        <end position="133"/>
    </location>
</feature>
<protein>
    <submittedName>
        <fullName evidence="2">Uncharacterized protein</fullName>
    </submittedName>
</protein>
<sequence>MLSSSPDLPQKSFQIKQDNKVFSRLLSKENSMANSSFRVYYGGVSGAVPFLWESQPGTPKYTFCDTTIPPLTPPPSYYCNNNTKPKKKNSISKLLHTLFLRINLKKAHLPSSSLSSSSWSSSHSSVSVPTTPSKLHGRSRFLSPRSSFDDRVDEEELRAFGSPNSTSCFNIGRDTNGGLRGGYSVVIMKKALLSMVGCGSS</sequence>
<accession>A0A5B7AE99</accession>
<dbReference type="EMBL" id="GHES01023699">
    <property type="protein sequence ID" value="MPA54258.1"/>
    <property type="molecule type" value="Transcribed_RNA"/>
</dbReference>
<reference evidence="2" key="1">
    <citation type="submission" date="2019-08" db="EMBL/GenBank/DDBJ databases">
        <title>Reference gene set and small RNA set construction with multiple tissues from Davidia involucrata Baill.</title>
        <authorList>
            <person name="Yang H."/>
            <person name="Zhou C."/>
            <person name="Li G."/>
            <person name="Wang J."/>
            <person name="Gao P."/>
            <person name="Wang M."/>
            <person name="Wang R."/>
            <person name="Zhao Y."/>
        </authorList>
    </citation>
    <scope>NUCLEOTIDE SEQUENCE</scope>
    <source>
        <tissue evidence="2">Mixed with DoveR01_LX</tissue>
    </source>
</reference>
<evidence type="ECO:0000313" key="2">
    <source>
        <dbReference type="EMBL" id="MPA54258.1"/>
    </source>
</evidence>
<gene>
    <name evidence="2" type="ORF">Din_023699</name>
</gene>
<organism evidence="2">
    <name type="scientific">Davidia involucrata</name>
    <name type="common">Dove tree</name>
    <dbReference type="NCBI Taxonomy" id="16924"/>
    <lineage>
        <taxon>Eukaryota</taxon>
        <taxon>Viridiplantae</taxon>
        <taxon>Streptophyta</taxon>
        <taxon>Embryophyta</taxon>
        <taxon>Tracheophyta</taxon>
        <taxon>Spermatophyta</taxon>
        <taxon>Magnoliopsida</taxon>
        <taxon>eudicotyledons</taxon>
        <taxon>Gunneridae</taxon>
        <taxon>Pentapetalae</taxon>
        <taxon>asterids</taxon>
        <taxon>Cornales</taxon>
        <taxon>Nyssaceae</taxon>
        <taxon>Davidia</taxon>
    </lineage>
</organism>
<dbReference type="AlphaFoldDB" id="A0A5B7AE99"/>